<dbReference type="Gene3D" id="3.30.1870.10">
    <property type="entry name" value="EreA-like, domain 2"/>
    <property type="match status" value="1"/>
</dbReference>
<organism evidence="1 2">
    <name type="scientific">Coccomyxa viridis</name>
    <dbReference type="NCBI Taxonomy" id="1274662"/>
    <lineage>
        <taxon>Eukaryota</taxon>
        <taxon>Viridiplantae</taxon>
        <taxon>Chlorophyta</taxon>
        <taxon>core chlorophytes</taxon>
        <taxon>Trebouxiophyceae</taxon>
        <taxon>Trebouxiophyceae incertae sedis</taxon>
        <taxon>Coccomyxaceae</taxon>
        <taxon>Coccomyxa</taxon>
    </lineage>
</organism>
<dbReference type="CDD" id="cd14728">
    <property type="entry name" value="Ere-like"/>
    <property type="match status" value="1"/>
</dbReference>
<dbReference type="SUPFAM" id="SSF159501">
    <property type="entry name" value="EreA/ChaN-like"/>
    <property type="match status" value="1"/>
</dbReference>
<name>A0ABP1G6S7_9CHLO</name>
<dbReference type="InterPro" id="IPR007815">
    <property type="entry name" value="Emycin_Estase"/>
</dbReference>
<protein>
    <submittedName>
        <fullName evidence="1">G9921 protein</fullName>
    </submittedName>
</protein>
<dbReference type="Gene3D" id="3.40.1660.10">
    <property type="entry name" value="EreA-like (biosynthetic domain)"/>
    <property type="match status" value="1"/>
</dbReference>
<gene>
    <name evidence="1" type="primary">g9921</name>
    <name evidence="1" type="ORF">VP750_LOCUS8933</name>
</gene>
<dbReference type="InterPro" id="IPR052036">
    <property type="entry name" value="Hydrolase/PRTase-associated"/>
</dbReference>
<dbReference type="InterPro" id="IPR014622">
    <property type="entry name" value="UCP036794_erythomycin"/>
</dbReference>
<dbReference type="EMBL" id="CAXHTA020000016">
    <property type="protein sequence ID" value="CAL5227027.1"/>
    <property type="molecule type" value="Genomic_DNA"/>
</dbReference>
<dbReference type="PIRSF" id="PIRSF036794">
    <property type="entry name" value="UCP_erythr_ester"/>
    <property type="match status" value="1"/>
</dbReference>
<dbReference type="PANTHER" id="PTHR31299">
    <property type="entry name" value="ESTERASE, PUTATIVE (AFU_ORTHOLOGUE AFUA_1G05850)-RELATED"/>
    <property type="match status" value="1"/>
</dbReference>
<evidence type="ECO:0000313" key="2">
    <source>
        <dbReference type="Proteomes" id="UP001497392"/>
    </source>
</evidence>
<comment type="caution">
    <text evidence="1">The sequence shown here is derived from an EMBL/GenBank/DDBJ whole genome shotgun (WGS) entry which is preliminary data.</text>
</comment>
<evidence type="ECO:0000313" key="1">
    <source>
        <dbReference type="EMBL" id="CAL5227027.1"/>
    </source>
</evidence>
<dbReference type="PANTHER" id="PTHR31299:SF0">
    <property type="entry name" value="ESTERASE, PUTATIVE (AFU_ORTHOLOGUE AFUA_1G05850)-RELATED"/>
    <property type="match status" value="1"/>
</dbReference>
<reference evidence="1 2" key="1">
    <citation type="submission" date="2024-06" db="EMBL/GenBank/DDBJ databases">
        <authorList>
            <person name="Kraege A."/>
            <person name="Thomma B."/>
        </authorList>
    </citation>
    <scope>NUCLEOTIDE SEQUENCE [LARGE SCALE GENOMIC DNA]</scope>
</reference>
<proteinExistence type="predicted"/>
<dbReference type="Pfam" id="PF05139">
    <property type="entry name" value="Erythro_esteras"/>
    <property type="match status" value="1"/>
</dbReference>
<sequence length="474" mass="53263">MGKPIKEIASIVAERAFPLSARGVVNRIPRNAEWVLIGEASHGTREFYELRAEITKVLIQERGFNAIAAEADFPDAFRANLWARGLSQDKSAEEALSDFKRVPTWMWCNTTVKKFLEWLRDFNLQVKGANTQNLEKSVGFYGLDVYSLSASTQAVIDYLKRTNNPEAAKIAKERYSCFDRYGADAAMYGLLLRHGAGPSCEDAAVQELLDMLKMVRERTKQAPGKPEQREWDFAAQANAMVVKDAESYYRNMYFKDDITWNIRDRHMVETAWALKEHLKSYGNPTPKIVIWAHNSHLGDARATDMGITRGEVNVGQLLRERCGDSHPDCVANLGFTTHTGTVAAADDWDDPVQNMRVNPSLPGSYENIMHSTQRPAFGLQLTEPAGPLNSATDPEALRVLRSELAGPRLERAIGVIYRPATERFSHYFKTYLPDQFDILMHIDKTSALEPLFPGDHFKSAAEAADLPETFPFAV</sequence>
<dbReference type="Proteomes" id="UP001497392">
    <property type="component" value="Unassembled WGS sequence"/>
</dbReference>
<accession>A0ABP1G6S7</accession>
<keyword evidence="2" id="KW-1185">Reference proteome</keyword>